<dbReference type="RefSeq" id="XP_045291558.1">
    <property type="nucleotide sequence ID" value="XM_045427583.1"/>
</dbReference>
<dbReference type="VEuPathDB" id="FungiDB:I7I50_02390"/>
<feature type="compositionally biased region" description="Polar residues" evidence="1">
    <location>
        <begin position="93"/>
        <end position="103"/>
    </location>
</feature>
<evidence type="ECO:0000313" key="2">
    <source>
        <dbReference type="EMBL" id="EEH11078.1"/>
    </source>
</evidence>
<dbReference type="Proteomes" id="UP000001631">
    <property type="component" value="Unassembled WGS sequence"/>
</dbReference>
<feature type="region of interest" description="Disordered" evidence="1">
    <location>
        <begin position="1"/>
        <end position="103"/>
    </location>
</feature>
<dbReference type="EMBL" id="GG663363">
    <property type="protein sequence ID" value="EEH11078.1"/>
    <property type="molecule type" value="Genomic_DNA"/>
</dbReference>
<dbReference type="GeneID" id="69033550"/>
<evidence type="ECO:0000313" key="3">
    <source>
        <dbReference type="Proteomes" id="UP000001631"/>
    </source>
</evidence>
<organism evidence="2 3">
    <name type="scientific">Ajellomyces capsulatus (strain G186AR / H82 / ATCC MYA-2454 / RMSCC 2432)</name>
    <name type="common">Darling's disease fungus</name>
    <name type="synonym">Histoplasma capsulatum</name>
    <dbReference type="NCBI Taxonomy" id="447093"/>
    <lineage>
        <taxon>Eukaryota</taxon>
        <taxon>Fungi</taxon>
        <taxon>Dikarya</taxon>
        <taxon>Ascomycota</taxon>
        <taxon>Pezizomycotina</taxon>
        <taxon>Eurotiomycetes</taxon>
        <taxon>Eurotiomycetidae</taxon>
        <taxon>Onygenales</taxon>
        <taxon>Ajellomycetaceae</taxon>
        <taxon>Histoplasma</taxon>
    </lineage>
</organism>
<gene>
    <name evidence="2" type="ORF">HCBG_00533</name>
</gene>
<accession>C0NBN7</accession>
<evidence type="ECO:0000256" key="1">
    <source>
        <dbReference type="SAM" id="MobiDB-lite"/>
    </source>
</evidence>
<proteinExistence type="predicted"/>
<dbReference type="InParanoid" id="C0NBN7"/>
<dbReference type="AlphaFoldDB" id="C0NBN7"/>
<keyword evidence="3" id="KW-1185">Reference proteome</keyword>
<reference evidence="2" key="1">
    <citation type="submission" date="2009-02" db="EMBL/GenBank/DDBJ databases">
        <title>The Genome Sequence of Ajellomyces capsulatus strain G186AR.</title>
        <authorList>
            <consortium name="The Broad Institute Genome Sequencing Platform"/>
            <person name="Champion M."/>
            <person name="Cuomo C."/>
            <person name="Ma L.-J."/>
            <person name="Henn M.R."/>
            <person name="Sil A."/>
            <person name="Goldman B."/>
            <person name="Young S.K."/>
            <person name="Kodira C.D."/>
            <person name="Zeng Q."/>
            <person name="Koehrsen M."/>
            <person name="Alvarado L."/>
            <person name="Berlin A."/>
            <person name="Borenstein D."/>
            <person name="Chen Z."/>
            <person name="Engels R."/>
            <person name="Freedman E."/>
            <person name="Gellesch M."/>
            <person name="Goldberg J."/>
            <person name="Griggs A."/>
            <person name="Gujja S."/>
            <person name="Heiman D."/>
            <person name="Hepburn T."/>
            <person name="Howarth C."/>
            <person name="Jen D."/>
            <person name="Larson L."/>
            <person name="Lewis B."/>
            <person name="Mehta T."/>
            <person name="Park D."/>
            <person name="Pearson M."/>
            <person name="Roberts A."/>
            <person name="Saif S."/>
            <person name="Shea T."/>
            <person name="Shenoy N."/>
            <person name="Sisk P."/>
            <person name="Stolte C."/>
            <person name="Sykes S."/>
            <person name="Walk T."/>
            <person name="White J."/>
            <person name="Yandava C."/>
            <person name="Klein B."/>
            <person name="McEwen J.G."/>
            <person name="Puccia R."/>
            <person name="Goldman G.H."/>
            <person name="Felipe M.S."/>
            <person name="Nino-Vega G."/>
            <person name="San-Blas G."/>
            <person name="Taylor J."/>
            <person name="Mendoza L."/>
            <person name="Galagan J."/>
            <person name="Nusbaum C."/>
            <person name="Birren B."/>
        </authorList>
    </citation>
    <scope>NUCLEOTIDE SEQUENCE</scope>
    <source>
        <strain evidence="2">G186AR</strain>
    </source>
</reference>
<protein>
    <submittedName>
        <fullName evidence="2">Uncharacterized protein</fullName>
    </submittedName>
</protein>
<name>C0NBN7_AJECG</name>
<dbReference type="HOGENOM" id="CLU_2049012_0_0_1"/>
<sequence>MKTIKNRLATPPDGKVITAHTRGSHHKLEIHTSAGFPQLKSKDSKNSNFKTPFYPYMPTRTQLSPESVNGAHTEAGGNGGNGTGAGKADNPATRCQNGQGSSRVVDTLRGKLLEWVLTAI</sequence>
<feature type="compositionally biased region" description="Gly residues" evidence="1">
    <location>
        <begin position="76"/>
        <end position="85"/>
    </location>
</feature>